<dbReference type="Gene3D" id="3.30.420.10">
    <property type="entry name" value="Ribonuclease H-like superfamily/Ribonuclease H"/>
    <property type="match status" value="1"/>
</dbReference>
<dbReference type="CDD" id="cd06145">
    <property type="entry name" value="REX1_like"/>
    <property type="match status" value="1"/>
</dbReference>
<dbReference type="InterPro" id="IPR012337">
    <property type="entry name" value="RNaseH-like_sf"/>
</dbReference>
<evidence type="ECO:0000256" key="4">
    <source>
        <dbReference type="ARBA" id="ARBA00022722"/>
    </source>
</evidence>
<dbReference type="GO" id="GO:0005634">
    <property type="term" value="C:nucleus"/>
    <property type="evidence" value="ECO:0007669"/>
    <property type="project" value="UniProtKB-SubCell"/>
</dbReference>
<reference evidence="10" key="1">
    <citation type="journal article" date="2021" name="Open Biol.">
        <title>Shared evolutionary footprints suggest mitochondrial oxidative damage underlies multiple complex I losses in fungi.</title>
        <authorList>
            <person name="Schikora-Tamarit M.A."/>
            <person name="Marcet-Houben M."/>
            <person name="Nosek J."/>
            <person name="Gabaldon T."/>
        </authorList>
    </citation>
    <scope>NUCLEOTIDE SEQUENCE</scope>
    <source>
        <strain evidence="10">CBS2887</strain>
    </source>
</reference>
<evidence type="ECO:0000256" key="5">
    <source>
        <dbReference type="ARBA" id="ARBA00022801"/>
    </source>
</evidence>
<dbReference type="EMBL" id="JAEUBG010000605">
    <property type="protein sequence ID" value="KAH3687875.1"/>
    <property type="molecule type" value="Genomic_DNA"/>
</dbReference>
<dbReference type="AlphaFoldDB" id="A0A9P8TR10"/>
<accession>A0A9P8TR10</accession>
<feature type="compositionally biased region" description="Low complexity" evidence="8">
    <location>
        <begin position="33"/>
        <end position="51"/>
    </location>
</feature>
<evidence type="ECO:0000256" key="2">
    <source>
        <dbReference type="ARBA" id="ARBA00006357"/>
    </source>
</evidence>
<name>A0A9P8TR10_WICPI</name>
<dbReference type="InterPro" id="IPR013520">
    <property type="entry name" value="Ribonucl_H"/>
</dbReference>
<comment type="caution">
    <text evidence="10">The sequence shown here is derived from an EMBL/GenBank/DDBJ whole genome shotgun (WGS) entry which is preliminary data.</text>
</comment>
<feature type="domain" description="Exonuclease" evidence="9">
    <location>
        <begin position="305"/>
        <end position="462"/>
    </location>
</feature>
<protein>
    <recommendedName>
        <fullName evidence="9">Exonuclease domain-containing protein</fullName>
    </recommendedName>
</protein>
<keyword evidence="6" id="KW-0269">Exonuclease</keyword>
<reference evidence="10" key="2">
    <citation type="submission" date="2021-01" db="EMBL/GenBank/DDBJ databases">
        <authorList>
            <person name="Schikora-Tamarit M.A."/>
        </authorList>
    </citation>
    <scope>NUCLEOTIDE SEQUENCE</scope>
    <source>
        <strain evidence="10">CBS2887</strain>
    </source>
</reference>
<evidence type="ECO:0000256" key="6">
    <source>
        <dbReference type="ARBA" id="ARBA00022839"/>
    </source>
</evidence>
<organism evidence="10 11">
    <name type="scientific">Wickerhamomyces pijperi</name>
    <name type="common">Yeast</name>
    <name type="synonym">Pichia pijperi</name>
    <dbReference type="NCBI Taxonomy" id="599730"/>
    <lineage>
        <taxon>Eukaryota</taxon>
        <taxon>Fungi</taxon>
        <taxon>Dikarya</taxon>
        <taxon>Ascomycota</taxon>
        <taxon>Saccharomycotina</taxon>
        <taxon>Saccharomycetes</taxon>
        <taxon>Phaffomycetales</taxon>
        <taxon>Wickerhamomycetaceae</taxon>
        <taxon>Wickerhamomyces</taxon>
    </lineage>
</organism>
<evidence type="ECO:0000313" key="10">
    <source>
        <dbReference type="EMBL" id="KAH3687875.1"/>
    </source>
</evidence>
<evidence type="ECO:0000259" key="9">
    <source>
        <dbReference type="SMART" id="SM00479"/>
    </source>
</evidence>
<feature type="region of interest" description="Disordered" evidence="8">
    <location>
        <begin position="19"/>
        <end position="111"/>
    </location>
</feature>
<dbReference type="Proteomes" id="UP000774326">
    <property type="component" value="Unassembled WGS sequence"/>
</dbReference>
<dbReference type="InterPro" id="IPR034922">
    <property type="entry name" value="REX1-like_exo"/>
</dbReference>
<sequence length="657" mass="73625">MNEVNDDIPNDVSKLNIAAGAITSGTPSPRGSPAPTATNNTFTATAEANFPLLGTERPSSSKRRRSSAAAVNFRRPSVTGTTSPIRPPPLKKEKKRKSSTPSYEISEPKPPSCGSIKFATFQQYMLHALDIDVNAPQSIFKINHRKFLENIVVLVIPNLEINKLGYVENEDAIVVDEDKPPSNASATSAKQATIKCISEVKAVPELQFFNEQFKECILMRSPGSKDQIFPLTKALLTRQYTKTEKKKVRDELAKKKLVLPDLLLKYDEFIANGYPVHPEIKDIREVVALPDGWKDTFQFEHDGSHTFAMDCEMCQSANGKVLTRVSLINFNGEKVLDELVQPDEPITDYLTAYSGITEEMLQGVTTTLADIQEKILAIISKDDILIGHSLENDLNVLQIRHPRVIDTALVFEHPRGPPFKSSLKYLTKQYLNRVIQEGSHDSIIDSLSCLDLVKLKLVEGALLGKTIDGELVFNDLDRLNKSGVVIDYHRVQPGQDRYVQVSSDEESIDKVIELLPSKQLIIAHLKDFEHKRHQQSAESAEAEEKDSKERLLLQTLNQRLTKLYNELPANTLLHILTATRDQTELNELMTRKRTFNREYATKKFSEIESSWSSKDEDDLKVCVLKTRMGLLFGKVKGDSVAASSIQEGVIDPTKTLF</sequence>
<keyword evidence="5" id="KW-0378">Hydrolase</keyword>
<keyword evidence="11" id="KW-1185">Reference proteome</keyword>
<dbReference type="FunFam" id="3.30.420.10:FF:000019">
    <property type="entry name" value="RNA exonuclease NEF-sp"/>
    <property type="match status" value="1"/>
</dbReference>
<dbReference type="PANTHER" id="PTHR12801">
    <property type="entry name" value="RNA EXONUCLEASE REXO1 / RECO3 FAMILY MEMBER-RELATED"/>
    <property type="match status" value="1"/>
</dbReference>
<dbReference type="InterPro" id="IPR047021">
    <property type="entry name" value="REXO1/3/4-like"/>
</dbReference>
<evidence type="ECO:0000256" key="3">
    <source>
        <dbReference type="ARBA" id="ARBA00022552"/>
    </source>
</evidence>
<gene>
    <name evidence="10" type="ORF">WICPIJ_001168</name>
</gene>
<dbReference type="SUPFAM" id="SSF53098">
    <property type="entry name" value="Ribonuclease H-like"/>
    <property type="match status" value="1"/>
</dbReference>
<proteinExistence type="inferred from homology"/>
<evidence type="ECO:0000256" key="1">
    <source>
        <dbReference type="ARBA" id="ARBA00004123"/>
    </source>
</evidence>
<dbReference type="SMART" id="SM00479">
    <property type="entry name" value="EXOIII"/>
    <property type="match status" value="1"/>
</dbReference>
<dbReference type="OrthoDB" id="206335at2759"/>
<dbReference type="GO" id="GO:0004527">
    <property type="term" value="F:exonuclease activity"/>
    <property type="evidence" value="ECO:0007669"/>
    <property type="project" value="UniProtKB-KW"/>
</dbReference>
<keyword evidence="7" id="KW-0539">Nucleus</keyword>
<dbReference type="InterPro" id="IPR036397">
    <property type="entry name" value="RNaseH_sf"/>
</dbReference>
<comment type="subcellular location">
    <subcellularLocation>
        <location evidence="1">Nucleus</location>
    </subcellularLocation>
</comment>
<dbReference type="PANTHER" id="PTHR12801:SF115">
    <property type="entry name" value="FI18136P1-RELATED"/>
    <property type="match status" value="1"/>
</dbReference>
<dbReference type="Pfam" id="PF00929">
    <property type="entry name" value="RNase_T"/>
    <property type="match status" value="1"/>
</dbReference>
<keyword evidence="4" id="KW-0540">Nuclease</keyword>
<dbReference type="GO" id="GO:0003676">
    <property type="term" value="F:nucleic acid binding"/>
    <property type="evidence" value="ECO:0007669"/>
    <property type="project" value="InterPro"/>
</dbReference>
<evidence type="ECO:0000256" key="8">
    <source>
        <dbReference type="SAM" id="MobiDB-lite"/>
    </source>
</evidence>
<keyword evidence="3" id="KW-0698">rRNA processing</keyword>
<evidence type="ECO:0000256" key="7">
    <source>
        <dbReference type="ARBA" id="ARBA00023242"/>
    </source>
</evidence>
<comment type="similarity">
    <text evidence="2">Belongs to the REXO1/REXO3 family.</text>
</comment>
<dbReference type="GO" id="GO:0006364">
    <property type="term" value="P:rRNA processing"/>
    <property type="evidence" value="ECO:0007669"/>
    <property type="project" value="UniProtKB-KW"/>
</dbReference>
<evidence type="ECO:0000313" key="11">
    <source>
        <dbReference type="Proteomes" id="UP000774326"/>
    </source>
</evidence>